<accession>A0AAE5CDW7</accession>
<evidence type="ECO:0000313" key="2">
    <source>
        <dbReference type="Proteomes" id="UP000702544"/>
    </source>
</evidence>
<name>A0AAE5CDW7_9BACT</name>
<dbReference type="InterPro" id="IPR011042">
    <property type="entry name" value="6-blade_b-propeller_TolB-like"/>
</dbReference>
<reference evidence="1 2" key="1">
    <citation type="submission" date="2020-01" db="EMBL/GenBank/DDBJ databases">
        <title>Genomes assembled from Gulf of Kutch pelagic sediment metagenomes.</title>
        <authorList>
            <person name="Chandrashekar M."/>
            <person name="Mahajan M.S."/>
            <person name="Dave K.J."/>
            <person name="Vatsa P."/>
            <person name="Nathani N.M."/>
        </authorList>
    </citation>
    <scope>NUCLEOTIDE SEQUENCE [LARGE SCALE GENOMIC DNA]</scope>
    <source>
        <strain evidence="1">KS3-K002</strain>
    </source>
</reference>
<protein>
    <recommendedName>
        <fullName evidence="3">6-bladed beta-propeller</fullName>
    </recommendedName>
</protein>
<proteinExistence type="predicted"/>
<sequence length="388" mass="41331">MRSLSAAMVVILGAGLGSCSGEGARGDMVVDTIGGVPSVISNQPAVADTLPWTLENYLVVAADQLYERKSTLLALDVAILEDGGVLVLDGTNDRVLRFDSLGAYVSSFGRSGEGPGQFDTPLFLEAADSEVYVMDVKLNRVSAFDTGGVFLRRFNVDLAGLVGTSAIFEAGGTGELYMAGEPAPFVAAARDTGRAVLYRFNRYGTIVDTVLTYTASVWTPIQRPDGGISYVKPRFAPEPRVSGQPGSVAVATGARYLIEVRAPDGTLRRRVARTFEPAPVTDAVRDTVLDMLAQSGLPRETLETVPFARVIPAIERLTLDEAGRLWVDPYIPDEPTRRDIFDAEGGYLGAVYLPLAMRLEDIAADRACGVISQPSGASAVGCFRIVGQ</sequence>
<evidence type="ECO:0000313" key="1">
    <source>
        <dbReference type="EMBL" id="NIR76664.1"/>
    </source>
</evidence>
<evidence type="ECO:0008006" key="3">
    <source>
        <dbReference type="Google" id="ProtNLM"/>
    </source>
</evidence>
<dbReference type="Proteomes" id="UP000702544">
    <property type="component" value="Unassembled WGS sequence"/>
</dbReference>
<dbReference type="SUPFAM" id="SSF101898">
    <property type="entry name" value="NHL repeat"/>
    <property type="match status" value="1"/>
</dbReference>
<dbReference type="AlphaFoldDB" id="A0AAE5CDW7"/>
<dbReference type="Gene3D" id="2.120.10.30">
    <property type="entry name" value="TolB, C-terminal domain"/>
    <property type="match status" value="1"/>
</dbReference>
<dbReference type="PROSITE" id="PS51257">
    <property type="entry name" value="PROKAR_LIPOPROTEIN"/>
    <property type="match status" value="1"/>
</dbReference>
<comment type="caution">
    <text evidence="1">The sequence shown here is derived from an EMBL/GenBank/DDBJ whole genome shotgun (WGS) entry which is preliminary data.</text>
</comment>
<dbReference type="EMBL" id="JAACAK010000141">
    <property type="protein sequence ID" value="NIR76664.1"/>
    <property type="molecule type" value="Genomic_DNA"/>
</dbReference>
<organism evidence="1 2">
    <name type="scientific">Candidatus Kutchimonas denitrificans</name>
    <dbReference type="NCBI Taxonomy" id="3056748"/>
    <lineage>
        <taxon>Bacteria</taxon>
        <taxon>Pseudomonadati</taxon>
        <taxon>Gemmatimonadota</taxon>
        <taxon>Gemmatimonadia</taxon>
        <taxon>Candidatus Palauibacterales</taxon>
        <taxon>Candidatus Palauibacteraceae</taxon>
        <taxon>Candidatus Kutchimonas</taxon>
    </lineage>
</organism>
<dbReference type="Pfam" id="PF17170">
    <property type="entry name" value="DUF5128"/>
    <property type="match status" value="1"/>
</dbReference>
<gene>
    <name evidence="1" type="ORF">GWO12_16410</name>
</gene>